<accession>A0ABD5QRJ8</accession>
<dbReference type="Proteomes" id="UP001596145">
    <property type="component" value="Unassembled WGS sequence"/>
</dbReference>
<keyword evidence="1" id="KW-0812">Transmembrane</keyword>
<evidence type="ECO:0000313" key="3">
    <source>
        <dbReference type="Proteomes" id="UP001596145"/>
    </source>
</evidence>
<dbReference type="AlphaFoldDB" id="A0ABD5QRJ8"/>
<evidence type="ECO:0000313" key="2">
    <source>
        <dbReference type="EMBL" id="MFC5134176.1"/>
    </source>
</evidence>
<proteinExistence type="predicted"/>
<comment type="caution">
    <text evidence="2">The sequence shown here is derived from an EMBL/GenBank/DDBJ whole genome shotgun (WGS) entry which is preliminary data.</text>
</comment>
<organism evidence="2 3">
    <name type="scientific">Halorubrum glutamatedens</name>
    <dbReference type="NCBI Taxonomy" id="2707018"/>
    <lineage>
        <taxon>Archaea</taxon>
        <taxon>Methanobacteriati</taxon>
        <taxon>Methanobacteriota</taxon>
        <taxon>Stenosarchaea group</taxon>
        <taxon>Halobacteria</taxon>
        <taxon>Halobacteriales</taxon>
        <taxon>Haloferacaceae</taxon>
        <taxon>Halorubrum</taxon>
    </lineage>
</organism>
<gene>
    <name evidence="2" type="ORF">ACFPJA_05515</name>
</gene>
<dbReference type="RefSeq" id="WP_238987609.1">
    <property type="nucleotide sequence ID" value="NZ_JBHSKV010000007.1"/>
</dbReference>
<protein>
    <recommendedName>
        <fullName evidence="4">RING-type E3 ubiquitin transferase</fullName>
    </recommendedName>
</protein>
<reference evidence="2 3" key="1">
    <citation type="journal article" date="2019" name="Int. J. Syst. Evol. Microbiol.">
        <title>The Global Catalogue of Microorganisms (GCM) 10K type strain sequencing project: providing services to taxonomists for standard genome sequencing and annotation.</title>
        <authorList>
            <consortium name="The Broad Institute Genomics Platform"/>
            <consortium name="The Broad Institute Genome Sequencing Center for Infectious Disease"/>
            <person name="Wu L."/>
            <person name="Ma J."/>
        </authorList>
    </citation>
    <scope>NUCLEOTIDE SEQUENCE [LARGE SCALE GENOMIC DNA]</scope>
    <source>
        <strain evidence="2 3">CGMCC 1.16026</strain>
    </source>
</reference>
<sequence>MDLYALPARTGRRDTLHDGSCEFIRGLVTVARQPFAVVRHSSMYLTLFGGLFVGLGLAMAWYGARPLVVLPRLLRTEVRRPDAVTDAGDGEFVAVLGTARASAETLRSPFTGTECLGFEFEVTERQPFGIGVPWFHAHLDDGIATAPFSLDDPNHPSVPDDPGVLDDAAGGLAVRPSSRRFSLDTVPTVVRVGARETPPDRVRRFVDVREGLDPVAGRIAAIPFLGARRYVERRIDPGEEYLVAGRIERDGRGENGTTGIALSGDLVITERSIRGFVLSRLRRAAFPLLVAAVFVVAGLWGIVG</sequence>
<evidence type="ECO:0008006" key="4">
    <source>
        <dbReference type="Google" id="ProtNLM"/>
    </source>
</evidence>
<evidence type="ECO:0000256" key="1">
    <source>
        <dbReference type="SAM" id="Phobius"/>
    </source>
</evidence>
<feature type="transmembrane region" description="Helical" evidence="1">
    <location>
        <begin position="43"/>
        <end position="64"/>
    </location>
</feature>
<keyword evidence="3" id="KW-1185">Reference proteome</keyword>
<keyword evidence="1" id="KW-0472">Membrane</keyword>
<keyword evidence="1" id="KW-1133">Transmembrane helix</keyword>
<name>A0ABD5QRJ8_9EURY</name>
<feature type="transmembrane region" description="Helical" evidence="1">
    <location>
        <begin position="284"/>
        <end position="303"/>
    </location>
</feature>
<dbReference type="EMBL" id="JBHSKV010000007">
    <property type="protein sequence ID" value="MFC5134176.1"/>
    <property type="molecule type" value="Genomic_DNA"/>
</dbReference>